<keyword evidence="2" id="KW-1185">Reference proteome</keyword>
<dbReference type="RefSeq" id="WP_379980232.1">
    <property type="nucleotide sequence ID" value="NZ_JBHSFV010000009.1"/>
</dbReference>
<evidence type="ECO:0000313" key="2">
    <source>
        <dbReference type="Proteomes" id="UP001596043"/>
    </source>
</evidence>
<comment type="caution">
    <text evidence="1">The sequence shown here is derived from an EMBL/GenBank/DDBJ whole genome shotgun (WGS) entry which is preliminary data.</text>
</comment>
<reference evidence="2" key="1">
    <citation type="journal article" date="2019" name="Int. J. Syst. Evol. Microbiol.">
        <title>The Global Catalogue of Microorganisms (GCM) 10K type strain sequencing project: providing services to taxonomists for standard genome sequencing and annotation.</title>
        <authorList>
            <consortium name="The Broad Institute Genomics Platform"/>
            <consortium name="The Broad Institute Genome Sequencing Center for Infectious Disease"/>
            <person name="Wu L."/>
            <person name="Ma J."/>
        </authorList>
    </citation>
    <scope>NUCLEOTIDE SEQUENCE [LARGE SCALE GENOMIC DNA]</scope>
    <source>
        <strain evidence="2">YJ-61-S</strain>
    </source>
</reference>
<proteinExistence type="predicted"/>
<name>A0ABV9I175_9FLAO</name>
<protein>
    <submittedName>
        <fullName evidence="1">Cell envelope biogenesis protein OmpA</fullName>
    </submittedName>
</protein>
<dbReference type="EMBL" id="JBHSFV010000009">
    <property type="protein sequence ID" value="MFC4635224.1"/>
    <property type="molecule type" value="Genomic_DNA"/>
</dbReference>
<accession>A0ABV9I175</accession>
<sequence>MDSKERLEILKEILLTEEREFDQSLVLKIQKLESQQDHLLDRVTPILDDRMDDFVHKMPKALGPVITEALKTEIKKSQDAVAEALYPVMGKMIKKYVQAEIKKLNEDINKRLNKTFSFKKWFSGKNEDIDAAALMYEQYKARIEQIMVIEKGSGLLKANYAKRQTLDEDMVAGMLTAIKSFVEDAYDKGEMELERIDYELFAIHLQNFSNYYIAVVITGIYDDEYKDKLEDVLLDFAQFVVNKSDLENPETFTKKLKSYFTDERI</sequence>
<dbReference type="Proteomes" id="UP001596043">
    <property type="component" value="Unassembled WGS sequence"/>
</dbReference>
<gene>
    <name evidence="1" type="ORF">ACFO3O_15030</name>
</gene>
<evidence type="ECO:0000313" key="1">
    <source>
        <dbReference type="EMBL" id="MFC4635224.1"/>
    </source>
</evidence>
<organism evidence="1 2">
    <name type="scientific">Dokdonia ponticola</name>
    <dbReference type="NCBI Taxonomy" id="2041041"/>
    <lineage>
        <taxon>Bacteria</taxon>
        <taxon>Pseudomonadati</taxon>
        <taxon>Bacteroidota</taxon>
        <taxon>Flavobacteriia</taxon>
        <taxon>Flavobacteriales</taxon>
        <taxon>Flavobacteriaceae</taxon>
        <taxon>Dokdonia</taxon>
    </lineage>
</organism>